<dbReference type="GO" id="GO:1904491">
    <property type="term" value="P:protein localization to ciliary transition zone"/>
    <property type="evidence" value="ECO:0007669"/>
    <property type="project" value="TreeGrafter"/>
</dbReference>
<dbReference type="GO" id="GO:0036038">
    <property type="term" value="C:MKS complex"/>
    <property type="evidence" value="ECO:0007669"/>
    <property type="project" value="TreeGrafter"/>
</dbReference>
<keyword evidence="3 7" id="KW-0812">Transmembrane</keyword>
<keyword evidence="4" id="KW-0970">Cilium biogenesis/degradation</keyword>
<sequence>MKSVSQTLFPAKFLCLIGHIAMIIIIFFVKEDNIFAGIPYYAVKNDSDYNQAWDSLVAALSLSIIVLLFELSVLLVGVTMQHPFVTVTSIAFHSLGVIFLIWYFLLSWRYQIIWAIWIFTNIVPFTMELCTLILFKIFYPTKN</sequence>
<evidence type="ECO:0000313" key="8">
    <source>
        <dbReference type="EMBL" id="OMJ91433.1"/>
    </source>
</evidence>
<feature type="transmembrane region" description="Helical" evidence="7">
    <location>
        <begin position="84"/>
        <end position="106"/>
    </location>
</feature>
<protein>
    <recommendedName>
        <fullName evidence="2">Transmembrane protein 107</fullName>
    </recommendedName>
</protein>
<keyword evidence="9" id="KW-1185">Reference proteome</keyword>
<dbReference type="EMBL" id="MPUH01000081">
    <property type="protein sequence ID" value="OMJ91433.1"/>
    <property type="molecule type" value="Genomic_DNA"/>
</dbReference>
<dbReference type="GO" id="GO:0016020">
    <property type="term" value="C:membrane"/>
    <property type="evidence" value="ECO:0007669"/>
    <property type="project" value="UniProtKB-SubCell"/>
</dbReference>
<evidence type="ECO:0000256" key="2">
    <source>
        <dbReference type="ARBA" id="ARBA00015652"/>
    </source>
</evidence>
<dbReference type="InterPro" id="IPR029248">
    <property type="entry name" value="TMEM107"/>
</dbReference>
<feature type="transmembrane region" description="Helical" evidence="7">
    <location>
        <begin position="7"/>
        <end position="29"/>
    </location>
</feature>
<evidence type="ECO:0000256" key="3">
    <source>
        <dbReference type="ARBA" id="ARBA00022692"/>
    </source>
</evidence>
<evidence type="ECO:0000256" key="6">
    <source>
        <dbReference type="ARBA" id="ARBA00023136"/>
    </source>
</evidence>
<proteinExistence type="predicted"/>
<feature type="transmembrane region" description="Helical" evidence="7">
    <location>
        <begin position="112"/>
        <end position="139"/>
    </location>
</feature>
<evidence type="ECO:0000256" key="4">
    <source>
        <dbReference type="ARBA" id="ARBA00022794"/>
    </source>
</evidence>
<keyword evidence="6 7" id="KW-0472">Membrane</keyword>
<dbReference type="Proteomes" id="UP000187209">
    <property type="component" value="Unassembled WGS sequence"/>
</dbReference>
<name>A0A1R2CR22_9CILI</name>
<dbReference type="PANTHER" id="PTHR34341:SF1">
    <property type="entry name" value="TRANSMEMBRANE PROTEIN 107"/>
    <property type="match status" value="1"/>
</dbReference>
<dbReference type="PANTHER" id="PTHR34341">
    <property type="entry name" value="TRANSMEMBRANE PROTEIN 107"/>
    <property type="match status" value="1"/>
</dbReference>
<evidence type="ECO:0000313" key="9">
    <source>
        <dbReference type="Proteomes" id="UP000187209"/>
    </source>
</evidence>
<dbReference type="AlphaFoldDB" id="A0A1R2CR22"/>
<evidence type="ECO:0000256" key="5">
    <source>
        <dbReference type="ARBA" id="ARBA00022989"/>
    </source>
</evidence>
<evidence type="ECO:0000256" key="7">
    <source>
        <dbReference type="SAM" id="Phobius"/>
    </source>
</evidence>
<dbReference type="GO" id="GO:1905515">
    <property type="term" value="P:non-motile cilium assembly"/>
    <property type="evidence" value="ECO:0007669"/>
    <property type="project" value="TreeGrafter"/>
</dbReference>
<dbReference type="OrthoDB" id="2114471at2759"/>
<gene>
    <name evidence="8" type="ORF">SteCoe_6013</name>
</gene>
<evidence type="ECO:0000256" key="1">
    <source>
        <dbReference type="ARBA" id="ARBA00004141"/>
    </source>
</evidence>
<organism evidence="8 9">
    <name type="scientific">Stentor coeruleus</name>
    <dbReference type="NCBI Taxonomy" id="5963"/>
    <lineage>
        <taxon>Eukaryota</taxon>
        <taxon>Sar</taxon>
        <taxon>Alveolata</taxon>
        <taxon>Ciliophora</taxon>
        <taxon>Postciliodesmatophora</taxon>
        <taxon>Heterotrichea</taxon>
        <taxon>Heterotrichida</taxon>
        <taxon>Stentoridae</taxon>
        <taxon>Stentor</taxon>
    </lineage>
</organism>
<keyword evidence="5 7" id="KW-1133">Transmembrane helix</keyword>
<dbReference type="Pfam" id="PF14995">
    <property type="entry name" value="TMEM107"/>
    <property type="match status" value="1"/>
</dbReference>
<feature type="transmembrane region" description="Helical" evidence="7">
    <location>
        <begin position="56"/>
        <end position="77"/>
    </location>
</feature>
<comment type="caution">
    <text evidence="8">The sequence shown here is derived from an EMBL/GenBank/DDBJ whole genome shotgun (WGS) entry which is preliminary data.</text>
</comment>
<comment type="subcellular location">
    <subcellularLocation>
        <location evidence="1">Membrane</location>
        <topology evidence="1">Multi-pass membrane protein</topology>
    </subcellularLocation>
</comment>
<reference evidence="8 9" key="1">
    <citation type="submission" date="2016-11" db="EMBL/GenBank/DDBJ databases">
        <title>The macronuclear genome of Stentor coeruleus: a giant cell with tiny introns.</title>
        <authorList>
            <person name="Slabodnick M."/>
            <person name="Ruby J.G."/>
            <person name="Reiff S.B."/>
            <person name="Swart E.C."/>
            <person name="Gosai S."/>
            <person name="Prabakaran S."/>
            <person name="Witkowska E."/>
            <person name="Larue G.E."/>
            <person name="Fisher S."/>
            <person name="Freeman R.M."/>
            <person name="Gunawardena J."/>
            <person name="Chu W."/>
            <person name="Stover N.A."/>
            <person name="Gregory B.D."/>
            <person name="Nowacki M."/>
            <person name="Derisi J."/>
            <person name="Roy S.W."/>
            <person name="Marshall W.F."/>
            <person name="Sood P."/>
        </authorList>
    </citation>
    <scope>NUCLEOTIDE SEQUENCE [LARGE SCALE GENOMIC DNA]</scope>
    <source>
        <strain evidence="8">WM001</strain>
    </source>
</reference>
<accession>A0A1R2CR22</accession>